<dbReference type="EMBL" id="VSSQ01022614">
    <property type="protein sequence ID" value="MPM69043.1"/>
    <property type="molecule type" value="Genomic_DNA"/>
</dbReference>
<name>A0A645C126_9ZZZZ</name>
<dbReference type="AlphaFoldDB" id="A0A645C126"/>
<reference evidence="1" key="1">
    <citation type="submission" date="2019-08" db="EMBL/GenBank/DDBJ databases">
        <authorList>
            <person name="Kucharzyk K."/>
            <person name="Murdoch R.W."/>
            <person name="Higgins S."/>
            <person name="Loffler F."/>
        </authorList>
    </citation>
    <scope>NUCLEOTIDE SEQUENCE</scope>
</reference>
<proteinExistence type="predicted"/>
<accession>A0A645C126</accession>
<organism evidence="1">
    <name type="scientific">bioreactor metagenome</name>
    <dbReference type="NCBI Taxonomy" id="1076179"/>
    <lineage>
        <taxon>unclassified sequences</taxon>
        <taxon>metagenomes</taxon>
        <taxon>ecological metagenomes</taxon>
    </lineage>
</organism>
<sequence>MSAFAGFVRSALKIKRPDAFRSPVVPAGIFREFDGSGKFRKVGLEGDAFAFVELEFDGRLDCAEYWQKQHKRCGENGVQIHDITSGLVGSNGLRPDFFRTSPAEIPVDVGSAGISP</sequence>
<comment type="caution">
    <text evidence="1">The sequence shown here is derived from an EMBL/GenBank/DDBJ whole genome shotgun (WGS) entry which is preliminary data.</text>
</comment>
<gene>
    <name evidence="1" type="ORF">SDC9_115987</name>
</gene>
<protein>
    <submittedName>
        <fullName evidence="1">Uncharacterized protein</fullName>
    </submittedName>
</protein>
<evidence type="ECO:0000313" key="1">
    <source>
        <dbReference type="EMBL" id="MPM69043.1"/>
    </source>
</evidence>